<protein>
    <submittedName>
        <fullName evidence="4">Uncharacterized protein</fullName>
    </submittedName>
</protein>
<evidence type="ECO:0000313" key="5">
    <source>
        <dbReference type="Proteomes" id="UP000429607"/>
    </source>
</evidence>
<dbReference type="Proteomes" id="UP000429607">
    <property type="component" value="Unassembled WGS sequence"/>
</dbReference>
<evidence type="ECO:0000313" key="7">
    <source>
        <dbReference type="Proteomes" id="UP000435112"/>
    </source>
</evidence>
<evidence type="ECO:0000313" key="4">
    <source>
        <dbReference type="EMBL" id="KAE9300859.1"/>
    </source>
</evidence>
<dbReference type="EMBL" id="QXFV01002257">
    <property type="protein sequence ID" value="KAE8990400.1"/>
    <property type="molecule type" value="Genomic_DNA"/>
</dbReference>
<dbReference type="Proteomes" id="UP000434957">
    <property type="component" value="Unassembled WGS sequence"/>
</dbReference>
<evidence type="ECO:0000256" key="1">
    <source>
        <dbReference type="SAM" id="MobiDB-lite"/>
    </source>
</evidence>
<evidence type="ECO:0000313" key="2">
    <source>
        <dbReference type="EMBL" id="KAE8987589.1"/>
    </source>
</evidence>
<feature type="compositionally biased region" description="Polar residues" evidence="1">
    <location>
        <begin position="364"/>
        <end position="380"/>
    </location>
</feature>
<dbReference type="Proteomes" id="UP000435112">
    <property type="component" value="Unassembled WGS sequence"/>
</dbReference>
<evidence type="ECO:0000313" key="6">
    <source>
        <dbReference type="Proteomes" id="UP000434957"/>
    </source>
</evidence>
<accession>A0A6A4D3Q8</accession>
<dbReference type="OrthoDB" id="128118at2759"/>
<feature type="compositionally biased region" description="Polar residues" evidence="1">
    <location>
        <begin position="401"/>
        <end position="417"/>
    </location>
</feature>
<comment type="caution">
    <text evidence="4">The sequence shown here is derived from an EMBL/GenBank/DDBJ whole genome shotgun (WGS) entry which is preliminary data.</text>
</comment>
<dbReference type="EMBL" id="QXFT01002276">
    <property type="protein sequence ID" value="KAE9300859.1"/>
    <property type="molecule type" value="Genomic_DNA"/>
</dbReference>
<keyword evidence="6" id="KW-1185">Reference proteome</keyword>
<organism evidence="4 6">
    <name type="scientific">Phytophthora rubi</name>
    <dbReference type="NCBI Taxonomy" id="129364"/>
    <lineage>
        <taxon>Eukaryota</taxon>
        <taxon>Sar</taxon>
        <taxon>Stramenopiles</taxon>
        <taxon>Oomycota</taxon>
        <taxon>Peronosporomycetes</taxon>
        <taxon>Peronosporales</taxon>
        <taxon>Peronosporaceae</taxon>
        <taxon>Phytophthora</taxon>
    </lineage>
</organism>
<evidence type="ECO:0000313" key="3">
    <source>
        <dbReference type="EMBL" id="KAE8990400.1"/>
    </source>
</evidence>
<reference evidence="4 6" key="1">
    <citation type="submission" date="2018-08" db="EMBL/GenBank/DDBJ databases">
        <title>Genomic investigation of the strawberry pathogen Phytophthora fragariae indicates pathogenicity is determined by transcriptional variation in three key races.</title>
        <authorList>
            <person name="Adams T.M."/>
            <person name="Armitage A.D."/>
            <person name="Sobczyk M.K."/>
            <person name="Bates H.J."/>
            <person name="Dunwell J.M."/>
            <person name="Nellist C.F."/>
            <person name="Harrison R.J."/>
        </authorList>
    </citation>
    <scope>NUCLEOTIDE SEQUENCE [LARGE SCALE GENOMIC DNA]</scope>
    <source>
        <strain evidence="3 5">SCRP249</strain>
        <strain evidence="2 7">SCRP324</strain>
        <strain evidence="4 6">SCRP333</strain>
    </source>
</reference>
<dbReference type="AlphaFoldDB" id="A0A6A4D3Q8"/>
<dbReference type="EMBL" id="QXFU01002304">
    <property type="protein sequence ID" value="KAE8987589.1"/>
    <property type="molecule type" value="Genomic_DNA"/>
</dbReference>
<name>A0A6A4D3Q8_9STRA</name>
<feature type="region of interest" description="Disordered" evidence="1">
    <location>
        <begin position="317"/>
        <end position="417"/>
    </location>
</feature>
<proteinExistence type="predicted"/>
<sequence>MVEQFHERHCEMMLTADIPPRAKLRRSMTHTSLLGQIHTANADTAAGRLLLTRLLEDVKRLQFDGLHTLKFVFNSARVARRYTGLGLRLNGTCIELEDTTEDAAKATYRPARLRRLDAVRAYGVDALGLVALLAALGRLEGVDVIDAERSRAESSDIVDNGFFQLRFSTEHCPIMLRGVTKLEMHGHAVTLHHHVIYQRLPCARCYAPYHTTGFCKAKPGQLAKTQAKFRRTYKGPVPEYDVGTATQYMHTDGDSLDIFLATLHRDLTGAAEPCQGDTPPLSTAELVTESRLLERPQRVSPEVNAMVPEAVVTGGTEAVTANPPGEDATAATCTSSPVHPNLSAPSLAHGKASSATMTPVAGPTSRNAAAVDSTSVKNARSSGGGGKSKLKPGKPKEGRTKGTTYLTPRTAKGKTSA</sequence>
<gene>
    <name evidence="3" type="ORF">PR001_g21493</name>
    <name evidence="2" type="ORF">PR002_g22005</name>
    <name evidence="4" type="ORF">PR003_g22658</name>
</gene>